<protein>
    <recommendedName>
        <fullName evidence="6">Transcriptional activator HAP2</fullName>
    </recommendedName>
</protein>
<dbReference type="PRINTS" id="PR00616">
    <property type="entry name" value="CCAATSUBUNTB"/>
</dbReference>
<evidence type="ECO:0000313" key="8">
    <source>
        <dbReference type="EMBL" id="KAK1925578.1"/>
    </source>
</evidence>
<comment type="subunit">
    <text evidence="6">Heterotrimer.</text>
</comment>
<keyword evidence="5 6" id="KW-0539">Nucleus</keyword>
<keyword evidence="3 6" id="KW-0238">DNA-binding</keyword>
<feature type="region of interest" description="Disordered" evidence="7">
    <location>
        <begin position="125"/>
        <end position="148"/>
    </location>
</feature>
<dbReference type="GO" id="GO:0005634">
    <property type="term" value="C:nucleus"/>
    <property type="evidence" value="ECO:0007669"/>
    <property type="project" value="UniProtKB-SubCell"/>
</dbReference>
<proteinExistence type="inferred from homology"/>
<evidence type="ECO:0000256" key="2">
    <source>
        <dbReference type="ARBA" id="ARBA00023015"/>
    </source>
</evidence>
<comment type="subcellular location">
    <subcellularLocation>
        <location evidence="1 6">Nucleus</location>
    </subcellularLocation>
</comment>
<feature type="region of interest" description="Disordered" evidence="7">
    <location>
        <begin position="1"/>
        <end position="23"/>
    </location>
</feature>
<keyword evidence="9" id="KW-1185">Reference proteome</keyword>
<reference evidence="8" key="1">
    <citation type="submission" date="2023-02" db="EMBL/GenBank/DDBJ databases">
        <title>Identification and recombinant expression of a fungal hydrolase from Papiliotrema laurentii that hydrolyzes apple cutin and clears colloidal polyester polyurethane.</title>
        <authorList>
            <consortium name="DOE Joint Genome Institute"/>
            <person name="Roman V.A."/>
            <person name="Bojanowski C."/>
            <person name="Crable B.R."/>
            <person name="Wagner D.N."/>
            <person name="Hung C.S."/>
            <person name="Nadeau L.J."/>
            <person name="Schratz L."/>
            <person name="Haridas S."/>
            <person name="Pangilinan J."/>
            <person name="Lipzen A."/>
            <person name="Na H."/>
            <person name="Yan M."/>
            <person name="Ng V."/>
            <person name="Grigoriev I.V."/>
            <person name="Spatafora J.W."/>
            <person name="Barlow D."/>
            <person name="Biffinger J."/>
            <person name="Kelley-Loughnane N."/>
            <person name="Varaljay V.A."/>
            <person name="Crookes-Goodson W.J."/>
        </authorList>
    </citation>
    <scope>NUCLEOTIDE SEQUENCE</scope>
    <source>
        <strain evidence="8">5307AH</strain>
    </source>
</reference>
<dbReference type="GO" id="GO:0003700">
    <property type="term" value="F:DNA-binding transcription factor activity"/>
    <property type="evidence" value="ECO:0007669"/>
    <property type="project" value="UniProtKB-UniRule"/>
</dbReference>
<gene>
    <name evidence="8" type="ORF">DB88DRAFT_201057</name>
</gene>
<dbReference type="PROSITE" id="PS51152">
    <property type="entry name" value="NFYA_HAP2_2"/>
    <property type="match status" value="1"/>
</dbReference>
<dbReference type="InterPro" id="IPR001289">
    <property type="entry name" value="NFYA"/>
</dbReference>
<dbReference type="EMBL" id="JAODAN010000003">
    <property type="protein sequence ID" value="KAK1925578.1"/>
    <property type="molecule type" value="Genomic_DNA"/>
</dbReference>
<name>A0AAD9FSY4_PAPLA</name>
<organism evidence="8 9">
    <name type="scientific">Papiliotrema laurentii</name>
    <name type="common">Cryptococcus laurentii</name>
    <dbReference type="NCBI Taxonomy" id="5418"/>
    <lineage>
        <taxon>Eukaryota</taxon>
        <taxon>Fungi</taxon>
        <taxon>Dikarya</taxon>
        <taxon>Basidiomycota</taxon>
        <taxon>Agaricomycotina</taxon>
        <taxon>Tremellomycetes</taxon>
        <taxon>Tremellales</taxon>
        <taxon>Rhynchogastremaceae</taxon>
        <taxon>Papiliotrema</taxon>
    </lineage>
</organism>
<sequence length="268" mass="29560">MNDALTLPFFTQSSSSYPPTPPFPDNYEGTFTNNTDDFYSSGYDIDAHDAETNGIMTGTNGGPSDDRIRSNGLASYPFPTPPASAHTNGTYNPTFNPSSSSTSYMSNFYTNPAFLDVKVNGAQSSFTDTSQAGPSNYSRPSSSGENYLQQSDDADALLKMDEAREVQDEQVEGVEEEEGGEMDNEEPLYVNAKQYHRILKRRAARQRLEELNRLARSRKPYLHESRHRHACSRPRGKGGRFLTAEEIEALRKEEAAKAAEGISPGSGQ</sequence>
<keyword evidence="4 6" id="KW-0804">Transcription</keyword>
<dbReference type="Gene3D" id="6.10.250.2430">
    <property type="match status" value="1"/>
</dbReference>
<comment type="similarity">
    <text evidence="6">Belongs to the NFYA/HAP2 subunit family.</text>
</comment>
<evidence type="ECO:0000256" key="6">
    <source>
        <dbReference type="RuleBase" id="RU367155"/>
    </source>
</evidence>
<comment type="function">
    <text evidence="6">Component of the sequence-specific heterotrimeric transcription factor (NF-Y) which specifically recognizes a 5'-CCAAT-3' box motif found in the promoters of its target genes.</text>
</comment>
<feature type="region of interest" description="Disordered" evidence="7">
    <location>
        <begin position="219"/>
        <end position="240"/>
    </location>
</feature>
<evidence type="ECO:0000256" key="4">
    <source>
        <dbReference type="ARBA" id="ARBA00023163"/>
    </source>
</evidence>
<evidence type="ECO:0000256" key="5">
    <source>
        <dbReference type="ARBA" id="ARBA00023242"/>
    </source>
</evidence>
<dbReference type="SMART" id="SM00521">
    <property type="entry name" value="CBF"/>
    <property type="match status" value="1"/>
</dbReference>
<accession>A0AAD9FSY4</accession>
<dbReference type="AlphaFoldDB" id="A0AAD9FSY4"/>
<dbReference type="PANTHER" id="PTHR12632">
    <property type="entry name" value="TRANSCRIPTION FACTOR NF-Y ALPHA-RELATED"/>
    <property type="match status" value="1"/>
</dbReference>
<dbReference type="GO" id="GO:0003677">
    <property type="term" value="F:DNA binding"/>
    <property type="evidence" value="ECO:0007669"/>
    <property type="project" value="UniProtKB-KW"/>
</dbReference>
<evidence type="ECO:0000313" key="9">
    <source>
        <dbReference type="Proteomes" id="UP001182556"/>
    </source>
</evidence>
<evidence type="ECO:0000256" key="3">
    <source>
        <dbReference type="ARBA" id="ARBA00023125"/>
    </source>
</evidence>
<dbReference type="Pfam" id="PF02045">
    <property type="entry name" value="CBFB_NFYA"/>
    <property type="match status" value="1"/>
</dbReference>
<feature type="compositionally biased region" description="Low complexity" evidence="7">
    <location>
        <begin position="8"/>
        <end position="17"/>
    </location>
</feature>
<keyword evidence="2 6" id="KW-0805">Transcription regulation</keyword>
<feature type="compositionally biased region" description="Basic residues" evidence="7">
    <location>
        <begin position="219"/>
        <end position="238"/>
    </location>
</feature>
<evidence type="ECO:0000256" key="7">
    <source>
        <dbReference type="SAM" id="MobiDB-lite"/>
    </source>
</evidence>
<comment type="caution">
    <text evidence="8">The sequence shown here is derived from an EMBL/GenBank/DDBJ whole genome shotgun (WGS) entry which is preliminary data.</text>
</comment>
<evidence type="ECO:0000256" key="1">
    <source>
        <dbReference type="ARBA" id="ARBA00004123"/>
    </source>
</evidence>
<dbReference type="Proteomes" id="UP001182556">
    <property type="component" value="Unassembled WGS sequence"/>
</dbReference>